<protein>
    <submittedName>
        <fullName evidence="1">Uncharacterized protein</fullName>
    </submittedName>
</protein>
<name>A0A5B6UW07_9ROSI</name>
<evidence type="ECO:0000313" key="1">
    <source>
        <dbReference type="EMBL" id="KAA3461593.1"/>
    </source>
</evidence>
<organism evidence="1 2">
    <name type="scientific">Gossypium australe</name>
    <dbReference type="NCBI Taxonomy" id="47621"/>
    <lineage>
        <taxon>Eukaryota</taxon>
        <taxon>Viridiplantae</taxon>
        <taxon>Streptophyta</taxon>
        <taxon>Embryophyta</taxon>
        <taxon>Tracheophyta</taxon>
        <taxon>Spermatophyta</taxon>
        <taxon>Magnoliopsida</taxon>
        <taxon>eudicotyledons</taxon>
        <taxon>Gunneridae</taxon>
        <taxon>Pentapetalae</taxon>
        <taxon>rosids</taxon>
        <taxon>malvids</taxon>
        <taxon>Malvales</taxon>
        <taxon>Malvaceae</taxon>
        <taxon>Malvoideae</taxon>
        <taxon>Gossypium</taxon>
    </lineage>
</organism>
<dbReference type="EMBL" id="SMMG02000009">
    <property type="protein sequence ID" value="KAA3461593.1"/>
    <property type="molecule type" value="Genomic_DNA"/>
</dbReference>
<accession>A0A5B6UW07</accession>
<proteinExistence type="predicted"/>
<dbReference type="AlphaFoldDB" id="A0A5B6UW07"/>
<gene>
    <name evidence="1" type="ORF">EPI10_028152</name>
</gene>
<dbReference type="Proteomes" id="UP000325315">
    <property type="component" value="Unassembled WGS sequence"/>
</dbReference>
<reference evidence="2" key="1">
    <citation type="journal article" date="2019" name="Plant Biotechnol. J.">
        <title>Genome sequencing of the Australian wild diploid species Gossypium australe highlights disease resistance and delayed gland morphogenesis.</title>
        <authorList>
            <person name="Cai Y."/>
            <person name="Cai X."/>
            <person name="Wang Q."/>
            <person name="Wang P."/>
            <person name="Zhang Y."/>
            <person name="Cai C."/>
            <person name="Xu Y."/>
            <person name="Wang K."/>
            <person name="Zhou Z."/>
            <person name="Wang C."/>
            <person name="Geng S."/>
            <person name="Li B."/>
            <person name="Dong Q."/>
            <person name="Hou Y."/>
            <person name="Wang H."/>
            <person name="Ai P."/>
            <person name="Liu Z."/>
            <person name="Yi F."/>
            <person name="Sun M."/>
            <person name="An G."/>
            <person name="Cheng J."/>
            <person name="Zhang Y."/>
            <person name="Shi Q."/>
            <person name="Xie Y."/>
            <person name="Shi X."/>
            <person name="Chang Y."/>
            <person name="Huang F."/>
            <person name="Chen Y."/>
            <person name="Hong S."/>
            <person name="Mi L."/>
            <person name="Sun Q."/>
            <person name="Zhang L."/>
            <person name="Zhou B."/>
            <person name="Peng R."/>
            <person name="Zhang X."/>
            <person name="Liu F."/>
        </authorList>
    </citation>
    <scope>NUCLEOTIDE SEQUENCE [LARGE SCALE GENOMIC DNA]</scope>
    <source>
        <strain evidence="2">cv. PA1801</strain>
    </source>
</reference>
<keyword evidence="2" id="KW-1185">Reference proteome</keyword>
<comment type="caution">
    <text evidence="1">The sequence shown here is derived from an EMBL/GenBank/DDBJ whole genome shotgun (WGS) entry which is preliminary data.</text>
</comment>
<evidence type="ECO:0000313" key="2">
    <source>
        <dbReference type="Proteomes" id="UP000325315"/>
    </source>
</evidence>
<sequence>MLSGILTCIQEDMNTELVEEFKPEEVVEVVKGMAPLKASEVLNRRKEMMHKRLLFLENKSQTMRLLRTRCYSLRIRNKEGTGLICTQTKHE</sequence>